<evidence type="ECO:0000313" key="2">
    <source>
        <dbReference type="Proteomes" id="UP000438429"/>
    </source>
</evidence>
<organism evidence="1 2">
    <name type="scientific">Scophthalmus maximus</name>
    <name type="common">Turbot</name>
    <name type="synonym">Psetta maxima</name>
    <dbReference type="NCBI Taxonomy" id="52904"/>
    <lineage>
        <taxon>Eukaryota</taxon>
        <taxon>Metazoa</taxon>
        <taxon>Chordata</taxon>
        <taxon>Craniata</taxon>
        <taxon>Vertebrata</taxon>
        <taxon>Euteleostomi</taxon>
        <taxon>Actinopterygii</taxon>
        <taxon>Neopterygii</taxon>
        <taxon>Teleostei</taxon>
        <taxon>Neoteleostei</taxon>
        <taxon>Acanthomorphata</taxon>
        <taxon>Carangaria</taxon>
        <taxon>Pleuronectiformes</taxon>
        <taxon>Pleuronectoidei</taxon>
        <taxon>Scophthalmidae</taxon>
        <taxon>Scophthalmus</taxon>
    </lineage>
</organism>
<comment type="caution">
    <text evidence="1">The sequence shown here is derived from an EMBL/GenBank/DDBJ whole genome shotgun (WGS) entry which is preliminary data.</text>
</comment>
<dbReference type="Proteomes" id="UP000438429">
    <property type="component" value="Unassembled WGS sequence"/>
</dbReference>
<protein>
    <submittedName>
        <fullName evidence="1">Uncharacterized protein</fullName>
    </submittedName>
</protein>
<dbReference type="AlphaFoldDB" id="A0A6A4SQ99"/>
<accession>A0A6A4SQ99</accession>
<evidence type="ECO:0000313" key="1">
    <source>
        <dbReference type="EMBL" id="KAF0035507.1"/>
    </source>
</evidence>
<name>A0A6A4SQ99_SCOMX</name>
<sequence length="416" mass="45359">MLNPLYSTTCGGFEEFHSTSGVGEAFACIVVVFTVSDNAGIGSSPAEVRPTLVGTSAGLWLFCPPPDRNGRLKAGTVLTNRALSGNGERYAGDKETEKNTTRFLTRPPLRNHNEPVMYRRRGPITIPRNVDFFEFSMLLPVSAFCPVVTEHRKSPGEVSVLLIANEYDPHPLALSRRMIDCDITAATHFLYVASQSSSRIDLYEWNLPLENKRGDCNSHIFVASVTILNVTRSGNAVALLKWRPNGIVDPSGRTSAQSHTFSFAPLAASERRLSRPAKGNGASSHLPADAHFLTEIARVTAFTCKTFVMLVATSVTSIDLVKYNQTFDRFSLCATPHGAAALSVSVLDSDSWSVAETSAPSVRMYEKQIICQIKIVCSVKSSDCTPPVGPINSEMISVWKLNYLFSVPECSNQTSV</sequence>
<reference evidence="1 2" key="1">
    <citation type="submission" date="2019-06" db="EMBL/GenBank/DDBJ databases">
        <title>Draft genomes of female and male turbot (Scophthalmus maximus).</title>
        <authorList>
            <person name="Xu H."/>
            <person name="Xu X.-W."/>
            <person name="Shao C."/>
            <person name="Chen S."/>
        </authorList>
    </citation>
    <scope>NUCLEOTIDE SEQUENCE [LARGE SCALE GENOMIC DNA]</scope>
    <source>
        <strain evidence="1">Ysfricsl-2016a</strain>
        <tissue evidence="1">Blood</tissue>
    </source>
</reference>
<gene>
    <name evidence="1" type="ORF">F2P81_013265</name>
</gene>
<proteinExistence type="predicted"/>
<dbReference type="EMBL" id="VEVO01000011">
    <property type="protein sequence ID" value="KAF0035507.1"/>
    <property type="molecule type" value="Genomic_DNA"/>
</dbReference>